<dbReference type="InterPro" id="IPR004843">
    <property type="entry name" value="Calcineurin-like_PHP"/>
</dbReference>
<comment type="caution">
    <text evidence="2">The sequence shown here is derived from an EMBL/GenBank/DDBJ whole genome shotgun (WGS) entry which is preliminary data.</text>
</comment>
<organism evidence="2 3">
    <name type="scientific">Actinocorallia libanotica</name>
    <dbReference type="NCBI Taxonomy" id="46162"/>
    <lineage>
        <taxon>Bacteria</taxon>
        <taxon>Bacillati</taxon>
        <taxon>Actinomycetota</taxon>
        <taxon>Actinomycetes</taxon>
        <taxon>Streptosporangiales</taxon>
        <taxon>Thermomonosporaceae</taxon>
        <taxon>Actinocorallia</taxon>
    </lineage>
</organism>
<evidence type="ECO:0000313" key="2">
    <source>
        <dbReference type="EMBL" id="GAA0939740.1"/>
    </source>
</evidence>
<dbReference type="Pfam" id="PF00149">
    <property type="entry name" value="Metallophos"/>
    <property type="match status" value="1"/>
</dbReference>
<dbReference type="SUPFAM" id="SSF56300">
    <property type="entry name" value="Metallo-dependent phosphatases"/>
    <property type="match status" value="1"/>
</dbReference>
<dbReference type="InterPro" id="IPR029052">
    <property type="entry name" value="Metallo-depent_PP-like"/>
</dbReference>
<name>A0ABN1QAX8_9ACTN</name>
<protein>
    <submittedName>
        <fullName evidence="2">Metallophosphoesterase</fullName>
    </submittedName>
</protein>
<dbReference type="Gene3D" id="3.60.21.10">
    <property type="match status" value="1"/>
</dbReference>
<dbReference type="PANTHER" id="PTHR31302:SF20">
    <property type="entry name" value="CONSERVED PROTEIN"/>
    <property type="match status" value="1"/>
</dbReference>
<evidence type="ECO:0000313" key="3">
    <source>
        <dbReference type="Proteomes" id="UP001500665"/>
    </source>
</evidence>
<evidence type="ECO:0000259" key="1">
    <source>
        <dbReference type="Pfam" id="PF00149"/>
    </source>
</evidence>
<dbReference type="Proteomes" id="UP001500665">
    <property type="component" value="Unassembled WGS sequence"/>
</dbReference>
<gene>
    <name evidence="2" type="ORF">GCM10009550_08470</name>
</gene>
<dbReference type="InterPro" id="IPR051158">
    <property type="entry name" value="Metallophosphoesterase_sf"/>
</dbReference>
<proteinExistence type="predicted"/>
<dbReference type="EMBL" id="BAAAHH010000002">
    <property type="protein sequence ID" value="GAA0939740.1"/>
    <property type="molecule type" value="Genomic_DNA"/>
</dbReference>
<sequence length="300" mass="33114">MRKLLAIPLGLFGAGTVTFAYASVIERNWFHLRRSEVPVLKPGSQPVKILHISDTHLTPSRTRMIHWVRALDTLEPDLVVNTGDSISHRDAIGPFLELLGPLLDRPGVFVYGSNDYFSPTFKNPARYIWRTSKSDYSRSNRAPDLPYKELGAALKSAGWLDLNNRMGRLKIAGLDIEFAGVGDSHVNLDDYDKIAGPVDPRADLTIGVMHSPEPRNLDRFAADGYQLLLAGHTHGGQVCAPFYGALATNCGIERERVKGLHRHQDSWLHVSAGLGTSPTAPFRFCCPPEATLLTLTPRLS</sequence>
<dbReference type="RefSeq" id="WP_344236861.1">
    <property type="nucleotide sequence ID" value="NZ_BAAAHH010000002.1"/>
</dbReference>
<accession>A0ABN1QAX8</accession>
<dbReference type="PANTHER" id="PTHR31302">
    <property type="entry name" value="TRANSMEMBRANE PROTEIN WITH METALLOPHOSPHOESTERASE DOMAIN-RELATED"/>
    <property type="match status" value="1"/>
</dbReference>
<feature type="domain" description="Calcineurin-like phosphoesterase" evidence="1">
    <location>
        <begin position="48"/>
        <end position="235"/>
    </location>
</feature>
<reference evidence="2 3" key="1">
    <citation type="journal article" date="2019" name="Int. J. Syst. Evol. Microbiol.">
        <title>The Global Catalogue of Microorganisms (GCM) 10K type strain sequencing project: providing services to taxonomists for standard genome sequencing and annotation.</title>
        <authorList>
            <consortium name="The Broad Institute Genomics Platform"/>
            <consortium name="The Broad Institute Genome Sequencing Center for Infectious Disease"/>
            <person name="Wu L."/>
            <person name="Ma J."/>
        </authorList>
    </citation>
    <scope>NUCLEOTIDE SEQUENCE [LARGE SCALE GENOMIC DNA]</scope>
    <source>
        <strain evidence="2 3">JCM 10696</strain>
    </source>
</reference>
<keyword evidence="3" id="KW-1185">Reference proteome</keyword>